<evidence type="ECO:0000313" key="2">
    <source>
        <dbReference type="WBParaSite" id="HDID_0000644401-mRNA-1"/>
    </source>
</evidence>
<dbReference type="STRING" id="6216.A0A0R3SNC9"/>
<dbReference type="Gene3D" id="1.10.287.1270">
    <property type="match status" value="1"/>
</dbReference>
<dbReference type="Gene3D" id="2.30.29.30">
    <property type="entry name" value="Pleckstrin-homology domain (PH domain)/Phosphotyrosine-binding domain (PTB)"/>
    <property type="match status" value="1"/>
</dbReference>
<reference evidence="2" key="1">
    <citation type="submission" date="2017-02" db="UniProtKB">
        <authorList>
            <consortium name="WormBaseParasite"/>
        </authorList>
    </citation>
    <scope>IDENTIFICATION</scope>
</reference>
<protein>
    <submittedName>
        <fullName evidence="2">PH domain-containing protein</fullName>
    </submittedName>
</protein>
<feature type="compositionally biased region" description="Low complexity" evidence="1">
    <location>
        <begin position="34"/>
        <end position="75"/>
    </location>
</feature>
<accession>A0A0R3SNC9</accession>
<feature type="region of interest" description="Disordered" evidence="1">
    <location>
        <begin position="26"/>
        <end position="82"/>
    </location>
</feature>
<dbReference type="WBParaSite" id="HDID_0000644401-mRNA-1">
    <property type="protein sequence ID" value="HDID_0000644401-mRNA-1"/>
    <property type="gene ID" value="HDID_0000644401"/>
</dbReference>
<dbReference type="InterPro" id="IPR011993">
    <property type="entry name" value="PH-like_dom_sf"/>
</dbReference>
<dbReference type="AlphaFoldDB" id="A0A0R3SNC9"/>
<dbReference type="SUPFAM" id="SSF50729">
    <property type="entry name" value="PH domain-like"/>
    <property type="match status" value="1"/>
</dbReference>
<name>A0A0R3SNC9_HYMDI</name>
<proteinExistence type="predicted"/>
<sequence>LVVSERWQLEIAETVFDVVNQETDRLEIKRRSKQSQSQLPQSSSGSSTNTSSASPTSSHAPSSSSSNYHKNSESTGGESSVDSVNSDCIVEGDVLKLVGPFFQTWQRKFLRLFPNRLEMYSKSRDGTVVKKGVELISMVDIREISPNFQRMYKMDNCLTIMLKNDSKIVITSSVS</sequence>
<organism evidence="2">
    <name type="scientific">Hymenolepis diminuta</name>
    <name type="common">Rat tapeworm</name>
    <dbReference type="NCBI Taxonomy" id="6216"/>
    <lineage>
        <taxon>Eukaryota</taxon>
        <taxon>Metazoa</taxon>
        <taxon>Spiralia</taxon>
        <taxon>Lophotrochozoa</taxon>
        <taxon>Platyhelminthes</taxon>
        <taxon>Cestoda</taxon>
        <taxon>Eucestoda</taxon>
        <taxon>Cyclophyllidea</taxon>
        <taxon>Hymenolepididae</taxon>
        <taxon>Hymenolepis</taxon>
    </lineage>
</organism>
<evidence type="ECO:0000256" key="1">
    <source>
        <dbReference type="SAM" id="MobiDB-lite"/>
    </source>
</evidence>